<dbReference type="PANTHER" id="PTHR42041">
    <property type="entry name" value="DNA ENDONUCLEASE ACTIVATOR CTP1 C-TERMINAL DOMAIN-CONTAINING PROTEIN"/>
    <property type="match status" value="1"/>
</dbReference>
<protein>
    <submittedName>
        <fullName evidence="3">Putative pap2 superfamily protein</fullName>
    </submittedName>
</protein>
<feature type="compositionally biased region" description="Polar residues" evidence="2">
    <location>
        <begin position="1"/>
        <end position="17"/>
    </location>
</feature>
<dbReference type="AlphaFoldDB" id="A0A420HKJ2"/>
<gene>
    <name evidence="3" type="ORF">OnM2_070010</name>
</gene>
<dbReference type="OrthoDB" id="4495335at2759"/>
<reference evidence="3 4" key="1">
    <citation type="journal article" date="2018" name="BMC Genomics">
        <title>Comparative genome analyses reveal sequence features reflecting distinct modes of host-adaptation between dicot and monocot powdery mildew.</title>
        <authorList>
            <person name="Wu Y."/>
            <person name="Ma X."/>
            <person name="Pan Z."/>
            <person name="Kale S.D."/>
            <person name="Song Y."/>
            <person name="King H."/>
            <person name="Zhang Q."/>
            <person name="Presley C."/>
            <person name="Deng X."/>
            <person name="Wei C.I."/>
            <person name="Xiao S."/>
        </authorList>
    </citation>
    <scope>NUCLEOTIDE SEQUENCE [LARGE SCALE GENOMIC DNA]</scope>
    <source>
        <strain evidence="3">UMSG2</strain>
    </source>
</reference>
<keyword evidence="4" id="KW-1185">Reference proteome</keyword>
<proteinExistence type="predicted"/>
<evidence type="ECO:0000256" key="1">
    <source>
        <dbReference type="SAM" id="Coils"/>
    </source>
</evidence>
<sequence length="403" mass="46211">MESLYQIKNTQPGSLSAASPERINAQKTPRIYNEAADSQRGKQRNERNVHEKVMVFNTLTSQARSLERKTNDAALQRAMLGREEAVCEMRRFRDEARALRKALDESKRREIIVGERLETVMENFGRSRESFENSRISWEKEIRRARKESFKTQSAFLKAQDELKSCRMAVRAAKSDLEIEKTRSNVREQEAFQTRFQLAQAQEEQSHLQKQLQLVEQERDVLRRIVEKEQIARAASEGCIPLPISDEDDEFASPKKRCLTVGPTAILRSAASEEELEELRMELNWEKQRACRAFDRIEFLETECKLQCCASRTAARAAIQTNENLYPDQVSLSDENNSLELKESLGNNLVPEVNPLSHCTNQIPIDRSYARTPSCDPPESIHDIYKPETSLTCSDTLEELGPG</sequence>
<comment type="caution">
    <text evidence="3">The sequence shown here is derived from an EMBL/GenBank/DDBJ whole genome shotgun (WGS) entry which is preliminary data.</text>
</comment>
<accession>A0A420HKJ2</accession>
<keyword evidence="1" id="KW-0175">Coiled coil</keyword>
<organism evidence="3 4">
    <name type="scientific">Erysiphe neolycopersici</name>
    <dbReference type="NCBI Taxonomy" id="212602"/>
    <lineage>
        <taxon>Eukaryota</taxon>
        <taxon>Fungi</taxon>
        <taxon>Dikarya</taxon>
        <taxon>Ascomycota</taxon>
        <taxon>Pezizomycotina</taxon>
        <taxon>Leotiomycetes</taxon>
        <taxon>Erysiphales</taxon>
        <taxon>Erysiphaceae</taxon>
        <taxon>Erysiphe</taxon>
    </lineage>
</organism>
<dbReference type="Proteomes" id="UP000286134">
    <property type="component" value="Unassembled WGS sequence"/>
</dbReference>
<feature type="compositionally biased region" description="Basic and acidic residues" evidence="2">
    <location>
        <begin position="37"/>
        <end position="49"/>
    </location>
</feature>
<evidence type="ECO:0000256" key="2">
    <source>
        <dbReference type="SAM" id="MobiDB-lite"/>
    </source>
</evidence>
<feature type="coiled-coil region" evidence="1">
    <location>
        <begin position="82"/>
        <end position="148"/>
    </location>
</feature>
<evidence type="ECO:0000313" key="4">
    <source>
        <dbReference type="Proteomes" id="UP000286134"/>
    </source>
</evidence>
<feature type="region of interest" description="Disordered" evidence="2">
    <location>
        <begin position="1"/>
        <end position="49"/>
    </location>
</feature>
<dbReference type="EMBL" id="MCFK01007095">
    <property type="protein sequence ID" value="RKF57946.1"/>
    <property type="molecule type" value="Genomic_DNA"/>
</dbReference>
<dbReference type="PANTHER" id="PTHR42041:SF1">
    <property type="entry name" value="DNA ENDONUCLEASE ACTIVATOR CTP1 C-TERMINAL DOMAIN-CONTAINING PROTEIN"/>
    <property type="match status" value="1"/>
</dbReference>
<evidence type="ECO:0000313" key="3">
    <source>
        <dbReference type="EMBL" id="RKF57946.1"/>
    </source>
</evidence>
<name>A0A420HKJ2_9PEZI</name>